<reference evidence="3" key="1">
    <citation type="submission" date="2022-07" db="EMBL/GenBank/DDBJ databases">
        <title>Genome Sequence of Xylaria arbuscula.</title>
        <authorList>
            <person name="Buettner E."/>
        </authorList>
    </citation>
    <scope>NUCLEOTIDE SEQUENCE</scope>
    <source>
        <strain evidence="3">VT107</strain>
    </source>
</reference>
<dbReference type="InterPro" id="IPR036291">
    <property type="entry name" value="NAD(P)-bd_dom_sf"/>
</dbReference>
<feature type="region of interest" description="Disordered" evidence="1">
    <location>
        <begin position="1"/>
        <end position="33"/>
    </location>
</feature>
<dbReference type="InterPro" id="IPR013120">
    <property type="entry name" value="FAR_NAD-bd"/>
</dbReference>
<evidence type="ECO:0000313" key="3">
    <source>
        <dbReference type="EMBL" id="KAJ3572311.1"/>
    </source>
</evidence>
<sequence>MSPEHFVSTPGVGLFSGDENPELHPERAPGAPRVLAGNHGADPRAANILGSGGYVASKWACERLLERTNKLTRLPVWIHRPSTILREGADAEGKGARLDWLNGLVQYARVLQAVPAIKNVKGALDIVHPRTVCTGIVDAVLRGARGQVDLEYVHEVGDVVVSLDSLEYLLSALEARRGYEEEGVETSLSGTKCEILPMAEWLTRATRAGLHLAVAMLIENMDKPGGPNFPRLRGRRNETNGQLQVE</sequence>
<dbReference type="Proteomes" id="UP001148614">
    <property type="component" value="Unassembled WGS sequence"/>
</dbReference>
<accession>A0A9W8NF35</accession>
<feature type="region of interest" description="Disordered" evidence="1">
    <location>
        <begin position="226"/>
        <end position="246"/>
    </location>
</feature>
<proteinExistence type="predicted"/>
<protein>
    <recommendedName>
        <fullName evidence="2">Thioester reductase (TE) domain-containing protein</fullName>
    </recommendedName>
</protein>
<evidence type="ECO:0000256" key="1">
    <source>
        <dbReference type="SAM" id="MobiDB-lite"/>
    </source>
</evidence>
<comment type="caution">
    <text evidence="3">The sequence shown here is derived from an EMBL/GenBank/DDBJ whole genome shotgun (WGS) entry which is preliminary data.</text>
</comment>
<evidence type="ECO:0000313" key="4">
    <source>
        <dbReference type="Proteomes" id="UP001148614"/>
    </source>
</evidence>
<dbReference type="VEuPathDB" id="FungiDB:F4678DRAFT_426463"/>
<dbReference type="SUPFAM" id="SSF51735">
    <property type="entry name" value="NAD(P)-binding Rossmann-fold domains"/>
    <property type="match status" value="1"/>
</dbReference>
<dbReference type="EMBL" id="JANPWZ010000776">
    <property type="protein sequence ID" value="KAJ3572311.1"/>
    <property type="molecule type" value="Genomic_DNA"/>
</dbReference>
<feature type="domain" description="Thioester reductase (TE)" evidence="2">
    <location>
        <begin position="50"/>
        <end position="127"/>
    </location>
</feature>
<dbReference type="AlphaFoldDB" id="A0A9W8NF35"/>
<gene>
    <name evidence="3" type="ORF">NPX13_g5089</name>
</gene>
<evidence type="ECO:0000259" key="2">
    <source>
        <dbReference type="Pfam" id="PF07993"/>
    </source>
</evidence>
<organism evidence="3 4">
    <name type="scientific">Xylaria arbuscula</name>
    <dbReference type="NCBI Taxonomy" id="114810"/>
    <lineage>
        <taxon>Eukaryota</taxon>
        <taxon>Fungi</taxon>
        <taxon>Dikarya</taxon>
        <taxon>Ascomycota</taxon>
        <taxon>Pezizomycotina</taxon>
        <taxon>Sordariomycetes</taxon>
        <taxon>Xylariomycetidae</taxon>
        <taxon>Xylariales</taxon>
        <taxon>Xylariaceae</taxon>
        <taxon>Xylaria</taxon>
    </lineage>
</organism>
<dbReference type="Pfam" id="PF07993">
    <property type="entry name" value="NAD_binding_4"/>
    <property type="match status" value="1"/>
</dbReference>
<dbReference type="Gene3D" id="3.40.50.720">
    <property type="entry name" value="NAD(P)-binding Rossmann-like Domain"/>
    <property type="match status" value="1"/>
</dbReference>
<keyword evidence="4" id="KW-1185">Reference proteome</keyword>
<name>A0A9W8NF35_9PEZI</name>